<evidence type="ECO:0000256" key="3">
    <source>
        <dbReference type="ARBA" id="ARBA00022833"/>
    </source>
</evidence>
<dbReference type="InterPro" id="IPR001138">
    <property type="entry name" value="Zn2Cys6_DnaBD"/>
</dbReference>
<keyword evidence="7" id="KW-0539">Nucleus</keyword>
<dbReference type="SMART" id="SM00906">
    <property type="entry name" value="Fungal_trans"/>
    <property type="match status" value="1"/>
</dbReference>
<keyword evidence="4" id="KW-0805">Transcription regulation</keyword>
<reference evidence="11 12" key="1">
    <citation type="submission" date="2017-06" db="EMBL/GenBank/DDBJ databases">
        <title>Ant-infecting Ophiocordyceps genomes reveal a high diversity of potential behavioral manipulation genes and a possible major role for enterotoxins.</title>
        <authorList>
            <person name="De Bekker C."/>
            <person name="Evans H.C."/>
            <person name="Brachmann A."/>
            <person name="Hughes D.P."/>
        </authorList>
    </citation>
    <scope>NUCLEOTIDE SEQUENCE [LARGE SCALE GENOMIC DNA]</scope>
    <source>
        <strain evidence="11 12">1348a</strain>
    </source>
</reference>
<name>A0A2C5XGC2_9HYPO</name>
<dbReference type="SUPFAM" id="SSF57701">
    <property type="entry name" value="Zn2/Cys6 DNA-binding domain"/>
    <property type="match status" value="1"/>
</dbReference>
<feature type="region of interest" description="Disordered" evidence="8">
    <location>
        <begin position="609"/>
        <end position="630"/>
    </location>
</feature>
<dbReference type="GO" id="GO:0006351">
    <property type="term" value="P:DNA-templated transcription"/>
    <property type="evidence" value="ECO:0007669"/>
    <property type="project" value="InterPro"/>
</dbReference>
<dbReference type="InterPro" id="IPR007219">
    <property type="entry name" value="XnlR_reg_dom"/>
</dbReference>
<dbReference type="Pfam" id="PF04082">
    <property type="entry name" value="Fungal_trans"/>
    <property type="match status" value="1"/>
</dbReference>
<keyword evidence="6" id="KW-0804">Transcription</keyword>
<dbReference type="SMART" id="SM00066">
    <property type="entry name" value="GAL4"/>
    <property type="match status" value="1"/>
</dbReference>
<dbReference type="GO" id="GO:0005634">
    <property type="term" value="C:nucleus"/>
    <property type="evidence" value="ECO:0007669"/>
    <property type="project" value="UniProtKB-SubCell"/>
</dbReference>
<keyword evidence="5" id="KW-0238">DNA-binding</keyword>
<dbReference type="InterPro" id="IPR036864">
    <property type="entry name" value="Zn2-C6_fun-type_DNA-bd_sf"/>
</dbReference>
<evidence type="ECO:0000313" key="11">
    <source>
        <dbReference type="EMBL" id="PHH71409.1"/>
    </source>
</evidence>
<sequence length="696" mass="78761">MAACEECYRRKTRCDGAQPRCGSCARRGVRCVTTNHRLIRQRRLQDLERRLQSLEKTGPPASHGDHGLEQSPLPRTESAAKQDAELPQQSPIAPTTAWSAAELETRPSPGRYLGTSIGVGFVDMVEQAVLGSAEPTPPEPTPMLDHVSRGYRKPMPSSPVLPSCSQLRIPSKEVALRLVAAYFAHWHVTFPLLFRPSFQRLVDQIYARSESYREDASRAFVFDAVLALGSAACNRFEWSPKDTEAHFTRAMSRLETVLEYRDLRSMQAYLLCCQYGIHASMRDTGEEMWELLGKAGRLCIELHLHQATPPLARGDVHLTGEIPVMVRQEMRVRCFWCYYSLERIVSVTLGRPLVPSDDDIATRLPLTEDDEQLQRPEEGRQRPLLSPFAQHIQIRRILSKAHRFLNTSASTRSLPLAEKQAIRRGLLGELQAWRDQIPQLGLDRVEWWSSLSSFTSKSWYEAIYHNTVLFLYRPSPTFPYGGLEMPLDDEDGLRAMWESSRAAIAKYKHVLQARRLNYSWICLYTIFMAGLANLYSIARLAQRCSSDATSFLPPFVEAVNDIRDCSNIMIAICERWDDVRSSCQVYSRLSNSAVAELFKVHMQDARREAGNSKARADANSEQREASFQERGEAVLPQQMALFDATDIGGDMSGQADKCDDFQVLFQDMQATIYNQGNNDANEVTMGFGREWFGDVG</sequence>
<feature type="transmembrane region" description="Helical" evidence="9">
    <location>
        <begin position="518"/>
        <end position="538"/>
    </location>
</feature>
<accession>A0A2C5XGC2</accession>
<evidence type="ECO:0000256" key="2">
    <source>
        <dbReference type="ARBA" id="ARBA00022723"/>
    </source>
</evidence>
<keyword evidence="2" id="KW-0479">Metal-binding</keyword>
<evidence type="ECO:0000256" key="9">
    <source>
        <dbReference type="SAM" id="Phobius"/>
    </source>
</evidence>
<dbReference type="InterPro" id="IPR052202">
    <property type="entry name" value="Yeast_MetPath_Reg"/>
</dbReference>
<dbReference type="PANTHER" id="PTHR47782:SF12">
    <property type="entry name" value="ZN(II)2CYS6 TRANSCRIPTION FACTOR (EUROFUNG)"/>
    <property type="match status" value="1"/>
</dbReference>
<keyword evidence="9" id="KW-1133">Transmembrane helix</keyword>
<feature type="domain" description="Zn(2)-C6 fungal-type" evidence="10">
    <location>
        <begin position="3"/>
        <end position="33"/>
    </location>
</feature>
<dbReference type="Gene3D" id="4.10.240.10">
    <property type="entry name" value="Zn(2)-C6 fungal-type DNA-binding domain"/>
    <property type="match status" value="1"/>
</dbReference>
<organism evidence="11 12">
    <name type="scientific">Ophiocordyceps australis</name>
    <dbReference type="NCBI Taxonomy" id="1399860"/>
    <lineage>
        <taxon>Eukaryota</taxon>
        <taxon>Fungi</taxon>
        <taxon>Dikarya</taxon>
        <taxon>Ascomycota</taxon>
        <taxon>Pezizomycotina</taxon>
        <taxon>Sordariomycetes</taxon>
        <taxon>Hypocreomycetidae</taxon>
        <taxon>Hypocreales</taxon>
        <taxon>Ophiocordycipitaceae</taxon>
        <taxon>Ophiocordyceps</taxon>
    </lineage>
</organism>
<keyword evidence="9" id="KW-0812">Transmembrane</keyword>
<dbReference type="OrthoDB" id="4917319at2759"/>
<proteinExistence type="predicted"/>
<keyword evidence="3" id="KW-0862">Zinc</keyword>
<dbReference type="Proteomes" id="UP000224854">
    <property type="component" value="Unassembled WGS sequence"/>
</dbReference>
<evidence type="ECO:0000259" key="10">
    <source>
        <dbReference type="PROSITE" id="PS50048"/>
    </source>
</evidence>
<dbReference type="Pfam" id="PF00172">
    <property type="entry name" value="Zn_clus"/>
    <property type="match status" value="1"/>
</dbReference>
<gene>
    <name evidence="11" type="ORF">CDD82_6533</name>
</gene>
<dbReference type="PROSITE" id="PS50048">
    <property type="entry name" value="ZN2_CY6_FUNGAL_2"/>
    <property type="match status" value="1"/>
</dbReference>
<dbReference type="PANTHER" id="PTHR47782">
    <property type="entry name" value="ZN(II)2CYS6 TRANSCRIPTION FACTOR (EUROFUNG)-RELATED"/>
    <property type="match status" value="1"/>
</dbReference>
<dbReference type="GO" id="GO:0045944">
    <property type="term" value="P:positive regulation of transcription by RNA polymerase II"/>
    <property type="evidence" value="ECO:0007669"/>
    <property type="project" value="TreeGrafter"/>
</dbReference>
<evidence type="ECO:0000256" key="5">
    <source>
        <dbReference type="ARBA" id="ARBA00023125"/>
    </source>
</evidence>
<keyword evidence="9" id="KW-0472">Membrane</keyword>
<dbReference type="CDD" id="cd12148">
    <property type="entry name" value="fungal_TF_MHR"/>
    <property type="match status" value="1"/>
</dbReference>
<dbReference type="GO" id="GO:0043565">
    <property type="term" value="F:sequence-specific DNA binding"/>
    <property type="evidence" value="ECO:0007669"/>
    <property type="project" value="TreeGrafter"/>
</dbReference>
<dbReference type="GO" id="GO:0000981">
    <property type="term" value="F:DNA-binding transcription factor activity, RNA polymerase II-specific"/>
    <property type="evidence" value="ECO:0007669"/>
    <property type="project" value="InterPro"/>
</dbReference>
<evidence type="ECO:0000256" key="6">
    <source>
        <dbReference type="ARBA" id="ARBA00023163"/>
    </source>
</evidence>
<dbReference type="CDD" id="cd00067">
    <property type="entry name" value="GAL4"/>
    <property type="match status" value="1"/>
</dbReference>
<evidence type="ECO:0000256" key="7">
    <source>
        <dbReference type="ARBA" id="ARBA00023242"/>
    </source>
</evidence>
<comment type="subcellular location">
    <subcellularLocation>
        <location evidence="1">Nucleus</location>
    </subcellularLocation>
</comment>
<evidence type="ECO:0000313" key="12">
    <source>
        <dbReference type="Proteomes" id="UP000224854"/>
    </source>
</evidence>
<evidence type="ECO:0000256" key="8">
    <source>
        <dbReference type="SAM" id="MobiDB-lite"/>
    </source>
</evidence>
<evidence type="ECO:0000256" key="1">
    <source>
        <dbReference type="ARBA" id="ARBA00004123"/>
    </source>
</evidence>
<evidence type="ECO:0000256" key="4">
    <source>
        <dbReference type="ARBA" id="ARBA00023015"/>
    </source>
</evidence>
<keyword evidence="12" id="KW-1185">Reference proteome</keyword>
<dbReference type="EMBL" id="NJEU01000682">
    <property type="protein sequence ID" value="PHH71409.1"/>
    <property type="molecule type" value="Genomic_DNA"/>
</dbReference>
<dbReference type="GO" id="GO:0008270">
    <property type="term" value="F:zinc ion binding"/>
    <property type="evidence" value="ECO:0007669"/>
    <property type="project" value="InterPro"/>
</dbReference>
<feature type="region of interest" description="Disordered" evidence="8">
    <location>
        <begin position="55"/>
        <end position="93"/>
    </location>
</feature>
<protein>
    <recommendedName>
        <fullName evidence="10">Zn(2)-C6 fungal-type domain-containing protein</fullName>
    </recommendedName>
</protein>
<dbReference type="AlphaFoldDB" id="A0A2C5XGC2"/>
<comment type="caution">
    <text evidence="11">The sequence shown here is derived from an EMBL/GenBank/DDBJ whole genome shotgun (WGS) entry which is preliminary data.</text>
</comment>